<feature type="non-terminal residue" evidence="11">
    <location>
        <position position="578"/>
    </location>
</feature>
<evidence type="ECO:0000256" key="4">
    <source>
        <dbReference type="ARBA" id="ARBA00022833"/>
    </source>
</evidence>
<dbReference type="PROSITE" id="PS50023">
    <property type="entry name" value="LIM_DOMAIN_2"/>
    <property type="match status" value="4"/>
</dbReference>
<evidence type="ECO:0000256" key="7">
    <source>
        <dbReference type="SAM" id="MobiDB-lite"/>
    </source>
</evidence>
<keyword evidence="10" id="KW-1185">Reference proteome</keyword>
<feature type="domain" description="LIM zinc-binding" evidence="8">
    <location>
        <begin position="513"/>
        <end position="572"/>
    </location>
</feature>
<dbReference type="Pfam" id="PF06297">
    <property type="entry name" value="PET"/>
    <property type="match status" value="1"/>
</dbReference>
<feature type="region of interest" description="Disordered" evidence="7">
    <location>
        <begin position="1"/>
        <end position="67"/>
    </location>
</feature>
<dbReference type="CDD" id="cd09430">
    <property type="entry name" value="LIM5_LIMPETin"/>
    <property type="match status" value="1"/>
</dbReference>
<dbReference type="InterPro" id="IPR047120">
    <property type="entry name" value="Pk/Esn/Tes"/>
</dbReference>
<keyword evidence="4 6" id="KW-0862">Zinc</keyword>
<feature type="domain" description="LIM zinc-binding" evidence="8">
    <location>
        <begin position="331"/>
        <end position="391"/>
    </location>
</feature>
<sequence>MTVRCARGPGPAPAPNMAGRSGAPAQAGGGGGGGAPAKKTSSAGSGLTAPTPARAAPGRAAAAAPEAQAPRCPLSTGLLDTRLIPWPGMRFACVRVLELYCKVFNQAELYELIIRKTCQSCKCPREAHDVYHEEWVNVCERLGFRTDLDQDGAERAGGLKGNPGARSTKERAQAEGYSWVPPGLASHKIAEYFSALPADKVPQLGGPGEKHRDRQLVSQLPKQDLALAYCRHVEKQHHASYEDFIHARNEIALDIGYVQDHASQDMDCPECGRTVAGHEVAVVAPKLGAAMRWHPACFSCSQCRELLVDLTYCVHDDALFCERHYAEQLKPRCASCDELIFSGEYTKAMSKDWHAGHFCCWQCDESLTGQRYVLRDEHPYCIKCYESVFANTCEECSKTIGIDSKDLSYKDKHWHEACFLCSKCRVSLVDKQFGSKADHIYCGNCYDAQFASRCDGCGEIFRAGTKKMEYKTRQWHEKCFCCCVCKSAIGTKSFIPREQEIYCATCYEEKFATRCVKCNKIITSGGVTYKNEPWHRECFTCTNCNTSLAGQRFTSRDEKPYCADCFGELFAKRCTSCT</sequence>
<evidence type="ECO:0000313" key="11">
    <source>
        <dbReference type="RefSeq" id="XP_052131761.1"/>
    </source>
</evidence>
<organism evidence="10 11">
    <name type="scientific">Frankliniella occidentalis</name>
    <name type="common">Western flower thrips</name>
    <name type="synonym">Euthrips occidentalis</name>
    <dbReference type="NCBI Taxonomy" id="133901"/>
    <lineage>
        <taxon>Eukaryota</taxon>
        <taxon>Metazoa</taxon>
        <taxon>Ecdysozoa</taxon>
        <taxon>Arthropoda</taxon>
        <taxon>Hexapoda</taxon>
        <taxon>Insecta</taxon>
        <taxon>Pterygota</taxon>
        <taxon>Neoptera</taxon>
        <taxon>Paraneoptera</taxon>
        <taxon>Thysanoptera</taxon>
        <taxon>Terebrantia</taxon>
        <taxon>Thripoidea</taxon>
        <taxon>Thripidae</taxon>
        <taxon>Frankliniella</taxon>
    </lineage>
</organism>
<dbReference type="FunFam" id="2.10.110.10:FF:000081">
    <property type="entry name" value="Uncharacterized protein, isoform A"/>
    <property type="match status" value="1"/>
</dbReference>
<dbReference type="OrthoDB" id="274660at2759"/>
<accession>A0A9C6X9J8</accession>
<dbReference type="Gene3D" id="2.10.110.10">
    <property type="entry name" value="Cysteine Rich Protein"/>
    <property type="match status" value="5"/>
</dbReference>
<dbReference type="Pfam" id="PF00412">
    <property type="entry name" value="LIM"/>
    <property type="match status" value="5"/>
</dbReference>
<feature type="compositionally biased region" description="Low complexity" evidence="7">
    <location>
        <begin position="1"/>
        <end position="26"/>
    </location>
</feature>
<evidence type="ECO:0000313" key="10">
    <source>
        <dbReference type="Proteomes" id="UP000504606"/>
    </source>
</evidence>
<dbReference type="GeneID" id="113218218"/>
<dbReference type="SMART" id="SM00132">
    <property type="entry name" value="LIM"/>
    <property type="match status" value="5"/>
</dbReference>
<dbReference type="RefSeq" id="XP_052131761.1">
    <property type="nucleotide sequence ID" value="XM_052275801.1"/>
</dbReference>
<dbReference type="AlphaFoldDB" id="A0A9C6X9J8"/>
<keyword evidence="2" id="KW-0677">Repeat</keyword>
<feature type="domain" description="PET" evidence="9">
    <location>
        <begin position="158"/>
        <end position="267"/>
    </location>
</feature>
<dbReference type="GO" id="GO:0008270">
    <property type="term" value="F:zinc ion binding"/>
    <property type="evidence" value="ECO:0007669"/>
    <property type="project" value="UniProtKB-KW"/>
</dbReference>
<name>A0A9C6X9J8_FRAOC</name>
<reference evidence="11" key="1">
    <citation type="submission" date="2025-08" db="UniProtKB">
        <authorList>
            <consortium name="RefSeq"/>
        </authorList>
    </citation>
    <scope>IDENTIFICATION</scope>
</reference>
<keyword evidence="1 6" id="KW-0479">Metal-binding</keyword>
<dbReference type="FunFam" id="2.10.110.10:FF:000013">
    <property type="entry name" value="Four and a half LIM domains 1"/>
    <property type="match status" value="1"/>
</dbReference>
<dbReference type="SUPFAM" id="SSF57716">
    <property type="entry name" value="Glucocorticoid receptor-like (DNA-binding domain)"/>
    <property type="match status" value="5"/>
</dbReference>
<dbReference type="FunFam" id="2.10.110.10:FF:000005">
    <property type="entry name" value="Testin isoform 1"/>
    <property type="match status" value="1"/>
</dbReference>
<dbReference type="CDD" id="cd09425">
    <property type="entry name" value="LIM4_LIMPETin"/>
    <property type="match status" value="1"/>
</dbReference>
<protein>
    <submittedName>
        <fullName evidence="11">Prickle planar cell polarity protein 3</fullName>
    </submittedName>
</protein>
<feature type="domain" description="LIM zinc-binding" evidence="8">
    <location>
        <begin position="266"/>
        <end position="330"/>
    </location>
</feature>
<feature type="compositionally biased region" description="Low complexity" evidence="7">
    <location>
        <begin position="36"/>
        <end position="67"/>
    </location>
</feature>
<keyword evidence="3" id="KW-0863">Zinc-finger</keyword>
<evidence type="ECO:0000259" key="8">
    <source>
        <dbReference type="PROSITE" id="PS50023"/>
    </source>
</evidence>
<evidence type="ECO:0000256" key="1">
    <source>
        <dbReference type="ARBA" id="ARBA00022723"/>
    </source>
</evidence>
<dbReference type="InterPro" id="IPR001781">
    <property type="entry name" value="Znf_LIM"/>
</dbReference>
<dbReference type="InterPro" id="IPR010442">
    <property type="entry name" value="PET_domain"/>
</dbReference>
<feature type="domain" description="LIM zinc-binding" evidence="8">
    <location>
        <begin position="452"/>
        <end position="512"/>
    </location>
</feature>
<dbReference type="CDD" id="cd09421">
    <property type="entry name" value="LIM3_LIMPETin"/>
    <property type="match status" value="1"/>
</dbReference>
<gene>
    <name evidence="11" type="primary">LOC113218218</name>
</gene>
<dbReference type="Proteomes" id="UP000504606">
    <property type="component" value="Unplaced"/>
</dbReference>
<dbReference type="PANTHER" id="PTHR24211">
    <property type="entry name" value="LIM DOMAIN-CONTAINING PROTEIN"/>
    <property type="match status" value="1"/>
</dbReference>
<evidence type="ECO:0000256" key="5">
    <source>
        <dbReference type="ARBA" id="ARBA00023038"/>
    </source>
</evidence>
<dbReference type="PANTHER" id="PTHR24211:SF37">
    <property type="entry name" value="PROTEIN ESPINAS-LIKE PROTEIN"/>
    <property type="match status" value="1"/>
</dbReference>
<evidence type="ECO:0000259" key="9">
    <source>
        <dbReference type="PROSITE" id="PS51303"/>
    </source>
</evidence>
<dbReference type="CDD" id="cd09417">
    <property type="entry name" value="LIM2_LIMPETin_like"/>
    <property type="match status" value="1"/>
</dbReference>
<evidence type="ECO:0000256" key="3">
    <source>
        <dbReference type="ARBA" id="ARBA00022771"/>
    </source>
</evidence>
<dbReference type="PROSITE" id="PS00478">
    <property type="entry name" value="LIM_DOMAIN_1"/>
    <property type="match status" value="2"/>
</dbReference>
<dbReference type="KEGG" id="foc:113218218"/>
<evidence type="ECO:0000256" key="2">
    <source>
        <dbReference type="ARBA" id="ARBA00022737"/>
    </source>
</evidence>
<keyword evidence="5 6" id="KW-0440">LIM domain</keyword>
<dbReference type="FunFam" id="2.10.110.10:FF:000066">
    <property type="entry name" value="Four and a half LIM domains protein"/>
    <property type="match status" value="1"/>
</dbReference>
<proteinExistence type="predicted"/>
<dbReference type="CDD" id="cd09830">
    <property type="entry name" value="PET_LIMPETin_LIM-9"/>
    <property type="match status" value="1"/>
</dbReference>
<dbReference type="PROSITE" id="PS51303">
    <property type="entry name" value="PET"/>
    <property type="match status" value="1"/>
</dbReference>
<evidence type="ECO:0000256" key="6">
    <source>
        <dbReference type="PROSITE-ProRule" id="PRU00125"/>
    </source>
</evidence>